<keyword evidence="3" id="KW-1133">Transmembrane helix</keyword>
<evidence type="ECO:0000259" key="4">
    <source>
        <dbReference type="Pfam" id="PF00127"/>
    </source>
</evidence>
<dbReference type="Gene3D" id="2.60.40.420">
    <property type="entry name" value="Cupredoxins - blue copper proteins"/>
    <property type="match status" value="1"/>
</dbReference>
<dbReference type="PANTHER" id="PTHR36507">
    <property type="entry name" value="BLL1555 PROTEIN"/>
    <property type="match status" value="1"/>
</dbReference>
<evidence type="ECO:0000256" key="2">
    <source>
        <dbReference type="ARBA" id="ARBA00023008"/>
    </source>
</evidence>
<dbReference type="InterPro" id="IPR052721">
    <property type="entry name" value="ET_Amicyanin"/>
</dbReference>
<keyword evidence="3" id="KW-0472">Membrane</keyword>
<feature type="domain" description="Blue (type 1) copper" evidence="4">
    <location>
        <begin position="51"/>
        <end position="142"/>
    </location>
</feature>
<keyword evidence="6" id="KW-1185">Reference proteome</keyword>
<name>A0A128A1D7_9ARCH</name>
<dbReference type="GO" id="GO:0005507">
    <property type="term" value="F:copper ion binding"/>
    <property type="evidence" value="ECO:0007669"/>
    <property type="project" value="InterPro"/>
</dbReference>
<dbReference type="GO" id="GO:0009055">
    <property type="term" value="F:electron transfer activity"/>
    <property type="evidence" value="ECO:0007669"/>
    <property type="project" value="InterPro"/>
</dbReference>
<accession>A0A128A1D7</accession>
<organism evidence="5 6">
    <name type="scientific">Nitrosotalea devaniterrae</name>
    <dbReference type="NCBI Taxonomy" id="1078905"/>
    <lineage>
        <taxon>Archaea</taxon>
        <taxon>Nitrososphaerota</taxon>
        <taxon>Nitrososphaeria</taxon>
        <taxon>Nitrosotaleales</taxon>
        <taxon>Nitrosotaleaceae</taxon>
        <taxon>Nitrosotalea</taxon>
    </lineage>
</organism>
<feature type="transmembrane region" description="Helical" evidence="3">
    <location>
        <begin position="290"/>
        <end position="310"/>
    </location>
</feature>
<dbReference type="InterPro" id="IPR008972">
    <property type="entry name" value="Cupredoxin"/>
</dbReference>
<keyword evidence="1" id="KW-0479">Metal-binding</keyword>
<sequence>MDEKLLQKLDSLLFIIFVFFSLAMFSNNNAYAENRTITIPLGASNPHFETEAKFWYEPPVLTINSGDTVTWLNSDNEIHTVTSGKGISREEFAQGTMTGTSDGYFDSGSFNPGHSWSFTFDKAGTFYYFCTIHPWMNGAIVVSTTIPDYATDAQGNEIEKFPIVKYTQGKEVEADLTWEPHVILTGEQITFIFNFYNPITSSSLMSSTPYRFVIVQNGTEIFSVDDATQYSGGYKYFVFENPGPVEFKLEKIDNTNLSTQFSTLVFENPSKIKQETPIIQPARNLALSQAVQIVFIGPPIAIAIFIIIWAKWGDKLRKKKSH</sequence>
<dbReference type="PANTHER" id="PTHR36507:SF1">
    <property type="entry name" value="BLL1555 PROTEIN"/>
    <property type="match status" value="1"/>
</dbReference>
<keyword evidence="2" id="KW-0186">Copper</keyword>
<evidence type="ECO:0000313" key="5">
    <source>
        <dbReference type="EMBL" id="CUR51173.1"/>
    </source>
</evidence>
<gene>
    <name evidence="5" type="ORF">NDEV_0408</name>
</gene>
<dbReference type="Pfam" id="PF00127">
    <property type="entry name" value="Copper-bind"/>
    <property type="match status" value="1"/>
</dbReference>
<dbReference type="KEGG" id="ndv:NDEV_0408"/>
<evidence type="ECO:0000313" key="6">
    <source>
        <dbReference type="Proteomes" id="UP000196239"/>
    </source>
</evidence>
<keyword evidence="3" id="KW-0812">Transmembrane</keyword>
<proteinExistence type="predicted"/>
<reference evidence="6" key="1">
    <citation type="submission" date="2015-10" db="EMBL/GenBank/DDBJ databases">
        <authorList>
            <person name="Lehtovirta-Morley L.E."/>
            <person name="Vieille C."/>
        </authorList>
    </citation>
    <scope>NUCLEOTIDE SEQUENCE [LARGE SCALE GENOMIC DNA]</scope>
</reference>
<evidence type="ECO:0000256" key="1">
    <source>
        <dbReference type="ARBA" id="ARBA00022723"/>
    </source>
</evidence>
<evidence type="ECO:0000256" key="3">
    <source>
        <dbReference type="SAM" id="Phobius"/>
    </source>
</evidence>
<dbReference type="EMBL" id="LN890280">
    <property type="protein sequence ID" value="CUR51173.1"/>
    <property type="molecule type" value="Genomic_DNA"/>
</dbReference>
<dbReference type="Proteomes" id="UP000196239">
    <property type="component" value="Chromosome 1"/>
</dbReference>
<dbReference type="AlphaFoldDB" id="A0A128A1D7"/>
<dbReference type="InterPro" id="IPR000923">
    <property type="entry name" value="BlueCu_1"/>
</dbReference>
<protein>
    <submittedName>
        <fullName evidence="5">Blue (Type1) copper domain-containing protein</fullName>
    </submittedName>
</protein>
<dbReference type="SUPFAM" id="SSF49503">
    <property type="entry name" value="Cupredoxins"/>
    <property type="match status" value="1"/>
</dbReference>